<dbReference type="AlphaFoldDB" id="A0A0C1QHE0"/>
<evidence type="ECO:0000313" key="3">
    <source>
        <dbReference type="Proteomes" id="UP000031258"/>
    </source>
</evidence>
<feature type="region of interest" description="Disordered" evidence="1">
    <location>
        <begin position="1"/>
        <end position="20"/>
    </location>
</feature>
<dbReference type="RefSeq" id="WP_039456969.1">
    <property type="nucleotide sequence ID" value="NZ_JSWE01000124.1"/>
</dbReference>
<feature type="compositionally biased region" description="Basic and acidic residues" evidence="1">
    <location>
        <begin position="27"/>
        <end position="37"/>
    </location>
</feature>
<name>A0A0C1QHE0_9RICK</name>
<dbReference type="OrthoDB" id="9840458at2"/>
<gene>
    <name evidence="2" type="ORF">NF27_EY00550</name>
</gene>
<evidence type="ECO:0000256" key="1">
    <source>
        <dbReference type="SAM" id="MobiDB-lite"/>
    </source>
</evidence>
<sequence length="84" mass="9230">MITTTDKGYKQDLNKDLTNGEFEAVKNDSHSEDEMSEHLNNIDGGSIQINEPINDNFPGELDNGFATTNDNSRSPYYSLGDGGD</sequence>
<organism evidence="2 3">
    <name type="scientific">Candidatus Jidaibacter acanthamoebae</name>
    <dbReference type="NCBI Taxonomy" id="86105"/>
    <lineage>
        <taxon>Bacteria</taxon>
        <taxon>Pseudomonadati</taxon>
        <taxon>Pseudomonadota</taxon>
        <taxon>Alphaproteobacteria</taxon>
        <taxon>Rickettsiales</taxon>
        <taxon>Candidatus Midichloriaceae</taxon>
        <taxon>Candidatus Jidaibacter</taxon>
    </lineage>
</organism>
<feature type="compositionally biased region" description="Polar residues" evidence="1">
    <location>
        <begin position="65"/>
        <end position="75"/>
    </location>
</feature>
<evidence type="ECO:0000313" key="2">
    <source>
        <dbReference type="EMBL" id="KIE04959.1"/>
    </source>
</evidence>
<reference evidence="2 3" key="1">
    <citation type="submission" date="2014-11" db="EMBL/GenBank/DDBJ databases">
        <title>A Rickettsiales Symbiont of Amoebae With Ancient Features.</title>
        <authorList>
            <person name="Schulz F."/>
            <person name="Martijn J."/>
            <person name="Wascher F."/>
            <person name="Kostanjsek R."/>
            <person name="Ettema T.J."/>
            <person name="Horn M."/>
        </authorList>
    </citation>
    <scope>NUCLEOTIDE SEQUENCE [LARGE SCALE GENOMIC DNA]</scope>
    <source>
        <strain evidence="2 3">UWC36</strain>
    </source>
</reference>
<feature type="region of interest" description="Disordered" evidence="1">
    <location>
        <begin position="27"/>
        <end position="84"/>
    </location>
</feature>
<dbReference type="Proteomes" id="UP000031258">
    <property type="component" value="Unassembled WGS sequence"/>
</dbReference>
<keyword evidence="3" id="KW-1185">Reference proteome</keyword>
<dbReference type="STRING" id="86105.NF27_EY00550"/>
<dbReference type="EMBL" id="JSWE01000124">
    <property type="protein sequence ID" value="KIE04959.1"/>
    <property type="molecule type" value="Genomic_DNA"/>
</dbReference>
<accession>A0A0C1QHE0</accession>
<protein>
    <submittedName>
        <fullName evidence="2">Uncharacterized protein</fullName>
    </submittedName>
</protein>
<comment type="caution">
    <text evidence="2">The sequence shown here is derived from an EMBL/GenBank/DDBJ whole genome shotgun (WGS) entry which is preliminary data.</text>
</comment>
<proteinExistence type="predicted"/>